<evidence type="ECO:0000313" key="1">
    <source>
        <dbReference type="EMBL" id="CAK8673187.1"/>
    </source>
</evidence>
<gene>
    <name evidence="1" type="ORF">CVLEPA_LOCUS3002</name>
</gene>
<dbReference type="SUPFAM" id="SSF57829">
    <property type="entry name" value="Zn-binding ribosomal proteins"/>
    <property type="match status" value="1"/>
</dbReference>
<accession>A0ABP0F4H2</accession>
<evidence type="ECO:0008006" key="3">
    <source>
        <dbReference type="Google" id="ProtNLM"/>
    </source>
</evidence>
<dbReference type="EMBL" id="CAWYQH010000002">
    <property type="protein sequence ID" value="CAK8673187.1"/>
    <property type="molecule type" value="Genomic_DNA"/>
</dbReference>
<keyword evidence="2" id="KW-1185">Reference proteome</keyword>
<comment type="caution">
    <text evidence="1">The sequence shown here is derived from an EMBL/GenBank/DDBJ whole genome shotgun (WGS) entry which is preliminary data.</text>
</comment>
<organism evidence="1 2">
    <name type="scientific">Clavelina lepadiformis</name>
    <name type="common">Light-bulb sea squirt</name>
    <name type="synonym">Ascidia lepadiformis</name>
    <dbReference type="NCBI Taxonomy" id="159417"/>
    <lineage>
        <taxon>Eukaryota</taxon>
        <taxon>Metazoa</taxon>
        <taxon>Chordata</taxon>
        <taxon>Tunicata</taxon>
        <taxon>Ascidiacea</taxon>
        <taxon>Aplousobranchia</taxon>
        <taxon>Clavelinidae</taxon>
        <taxon>Clavelina</taxon>
    </lineage>
</organism>
<reference evidence="1 2" key="1">
    <citation type="submission" date="2024-02" db="EMBL/GenBank/DDBJ databases">
        <authorList>
            <person name="Daric V."/>
            <person name="Darras S."/>
        </authorList>
    </citation>
    <scope>NUCLEOTIDE SEQUENCE [LARGE SCALE GENOMIC DNA]</scope>
</reference>
<evidence type="ECO:0000313" key="2">
    <source>
        <dbReference type="Proteomes" id="UP001642483"/>
    </source>
</evidence>
<protein>
    <recommendedName>
        <fullName evidence="3">Mitochondrial ribosomal protein L32</fullName>
    </recommendedName>
</protein>
<name>A0ABP0F4H2_CLALP</name>
<sequence>MKECAAFLTYSNRMLHAASGVLWRRFLKEPLSTAFIVQRNISLTTVSLTKCPPKRRRTIETIRRKRYNLRKFFPLTRSWHNIIPCDTCGGYHRKWLLCPTCYDQTRYETEMVRKDLRERNEELSEESVLKYRNDNEHLDLSDGGARRVINIEHRDRPAGWFSESLWKRP</sequence>
<dbReference type="Proteomes" id="UP001642483">
    <property type="component" value="Unassembled WGS sequence"/>
</dbReference>
<proteinExistence type="predicted"/>
<dbReference type="InterPro" id="IPR011332">
    <property type="entry name" value="Ribosomal_zn-bd"/>
</dbReference>